<dbReference type="PROSITE" id="PS50190">
    <property type="entry name" value="SEC7"/>
    <property type="match status" value="1"/>
</dbReference>
<dbReference type="OrthoDB" id="10258608at2759"/>
<dbReference type="InterPro" id="IPR023394">
    <property type="entry name" value="Sec7_C_sf"/>
</dbReference>
<dbReference type="GO" id="GO:0005085">
    <property type="term" value="F:guanyl-nucleotide exchange factor activity"/>
    <property type="evidence" value="ECO:0007669"/>
    <property type="project" value="InterPro"/>
</dbReference>
<keyword evidence="4" id="KW-1185">Reference proteome</keyword>
<evidence type="ECO:0000256" key="1">
    <source>
        <dbReference type="SAM" id="MobiDB-lite"/>
    </source>
</evidence>
<evidence type="ECO:0000259" key="2">
    <source>
        <dbReference type="PROSITE" id="PS50190"/>
    </source>
</evidence>
<dbReference type="InterPro" id="IPR000904">
    <property type="entry name" value="Sec7_dom"/>
</dbReference>
<organism evidence="3 4">
    <name type="scientific">Gigaspora rosea</name>
    <dbReference type="NCBI Taxonomy" id="44941"/>
    <lineage>
        <taxon>Eukaryota</taxon>
        <taxon>Fungi</taxon>
        <taxon>Fungi incertae sedis</taxon>
        <taxon>Mucoromycota</taxon>
        <taxon>Glomeromycotina</taxon>
        <taxon>Glomeromycetes</taxon>
        <taxon>Diversisporales</taxon>
        <taxon>Gigasporaceae</taxon>
        <taxon>Gigaspora</taxon>
    </lineage>
</organism>
<name>A0A397UMZ5_9GLOM</name>
<dbReference type="Gene3D" id="1.10.1000.11">
    <property type="entry name" value="Arf Nucleotide-binding Site Opener,domain 2"/>
    <property type="match status" value="1"/>
</dbReference>
<gene>
    <name evidence="3" type="ORF">C2G38_2206848</name>
</gene>
<dbReference type="InterPro" id="IPR035999">
    <property type="entry name" value="Sec7_dom_sf"/>
</dbReference>
<comment type="caution">
    <text evidence="3">The sequence shown here is derived from an EMBL/GenBank/DDBJ whole genome shotgun (WGS) entry which is preliminary data.</text>
</comment>
<protein>
    <recommendedName>
        <fullName evidence="2">SEC7 domain-containing protein</fullName>
    </recommendedName>
</protein>
<feature type="region of interest" description="Disordered" evidence="1">
    <location>
        <begin position="253"/>
        <end position="300"/>
    </location>
</feature>
<sequence length="1645" mass="184200">MEAQWGSNFQLTTPGDSMAMSQASCELGWSQLIHAEIISVTSAMRKNSRWSGMSVSGLNMGGLGMSMGLRGRSSVTEIGYRNQESPLMSGFATLKSQLSNISKETGIDAVVLLEPFLEVIRSGNTNGPITASALGSVEKFLTYGILNINSPNLPIAMSMLSSAATHCKFEASDSVSDEFVLLKILQVLRLALTCEVGRVLSDEALCEMMETGLSMCCQMRLSEMLRRSAEHTMIVMVQTMFERLKSLEEEPATWLPQDEGEGDNGSFQESQVRMAPPDPKLPRLPLSSEYDDLSLNNTNATTISSSKNEIVKELSLDDANDDLTKPDENWEEVRNEVNPDQGQDAEATELNDEAQDDDEKDLEPKPSGLPSIRELLRVLISLLNPHDHQHTDTMRLMALSILNVAFEVGGRTIGRFEPLRALAVDELCKHLFQLARTDNMLLLSLTLRVISTVFGTLRPYLKLQQELYLSFLIERLTPPVSSMRTLAFDAEFSNISVNDSPLQSGTSTPSTNRERNLRASGETATATGEVRELLLESLGQFAREPSFMVDLWVNYDCNIDCGDLFEEVVKFLSKNSFPEPTGYSVSNSHVVCLDALLMYVNFMVDRLQTEKGGNRNSNSGLAWDKMSATEYNSGLRPNTYPSASDLLRLKQQKQILREGAARFNENPKTGIEFLEANGIIYNDPTIDRNTSLAFFLKSTPRLNKKLLGDFLSKPSNIDILKAFVKLFDFEGKRIDEAMREMLESFRLPGEAQQIERIMETFAETYFASGPQEIATQDATFVLSYSVIMLNTDLHNPQVRRRMSIEDYMKNLRNVNNGQNFSPEYLHAIYDAIRKREIIMPEEHEGQLGFNYAWKELLRRAESAGPLIVCNVSLYDKDMFTTAWKPTVAAISYAFSTAPNDATLQKTITGFHQCALLSAQYKLYDVFDYIIMSLSKMTGLLGAHYSNETANNPTVKFGNTEITVGDLSIQFGRNYKGQLAAVVLFAVANEHGNILREGWKYILEIIKNLFVNSLLPASMSQVEDFLAGTTTIPLKPKTAPQSKQERPRDNSLLSALSSYLLSPYSGNYESSRSDPTDEEIECSMCTVDCVSVCRLEELFADIRLLEQTSLEYLMRALKFIADGNTATKIGDAKTGYSSSSPAPSTPTSQVFSRGSSYDPSAVFFLELMINVTLQNRDRIQHLWPILFEHITDILKESQNNSILLVERTVVALLRLCIRLTHKDEMVSDILQTLELLGALPLDVVNSVGEQMMAGILNLIKSDAAYIRGKRPWKTVFTLLHATSTHPQASKYSFDAISSLVRENKNINSDNFNECVELLAEFASAASSALEQDSPHESHMRTPRTRISKTQSAIIDRARKAVELLYILYNQIPKLLAESKTPPREAWSTYWLPILTGLSQQCYNPCREVRQCAISFLQRSLLDPELVSHGVTEWVVIFDVVLFPLLDQLLKPEIFQADPTNMEETRIRASALICKIFLHYLSRLLEWGGLTSLWSQILDVMERYMATGNNESLSNLPKRIPSGPYEFRVWTEIRRCIDAFIEYALREREAVPESLKNMLLVMSTSGVFNPPGTINAATQISGGKVPVELWDITWTKIDKFLPKLKDELFPEVPSDAESSLKSSQNILDAQLAIDVSETNEVDSKVLS</sequence>
<dbReference type="Pfam" id="PF23325">
    <property type="entry name" value="TPR_28"/>
    <property type="match status" value="1"/>
</dbReference>
<feature type="compositionally biased region" description="Acidic residues" evidence="1">
    <location>
        <begin position="346"/>
        <end position="361"/>
    </location>
</feature>
<accession>A0A397UMZ5</accession>
<feature type="region of interest" description="Disordered" evidence="1">
    <location>
        <begin position="315"/>
        <end position="368"/>
    </location>
</feature>
<dbReference type="GO" id="GO:0005794">
    <property type="term" value="C:Golgi apparatus"/>
    <property type="evidence" value="ECO:0007669"/>
    <property type="project" value="UniProtKB-ARBA"/>
</dbReference>
<dbReference type="EMBL" id="QKWP01001283">
    <property type="protein sequence ID" value="RIB10169.1"/>
    <property type="molecule type" value="Genomic_DNA"/>
</dbReference>
<dbReference type="SUPFAM" id="SSF48371">
    <property type="entry name" value="ARM repeat"/>
    <property type="match status" value="1"/>
</dbReference>
<dbReference type="Pfam" id="PF01369">
    <property type="entry name" value="Sec7"/>
    <property type="match status" value="1"/>
</dbReference>
<feature type="domain" description="SEC7" evidence="2">
    <location>
        <begin position="645"/>
        <end position="835"/>
    </location>
</feature>
<dbReference type="InterPro" id="IPR032691">
    <property type="entry name" value="Mon2/Sec7/BIG1-like_HUS"/>
</dbReference>
<feature type="compositionally biased region" description="Low complexity" evidence="1">
    <location>
        <begin position="1136"/>
        <end position="1147"/>
    </location>
</feature>
<reference evidence="3 4" key="1">
    <citation type="submission" date="2018-06" db="EMBL/GenBank/DDBJ databases">
        <title>Comparative genomics reveals the genomic features of Rhizophagus irregularis, R. cerebriforme, R. diaphanum and Gigaspora rosea, and their symbiotic lifestyle signature.</title>
        <authorList>
            <person name="Morin E."/>
            <person name="San Clemente H."/>
            <person name="Chen E.C.H."/>
            <person name="De La Providencia I."/>
            <person name="Hainaut M."/>
            <person name="Kuo A."/>
            <person name="Kohler A."/>
            <person name="Murat C."/>
            <person name="Tang N."/>
            <person name="Roy S."/>
            <person name="Loubradou J."/>
            <person name="Henrissat B."/>
            <person name="Grigoriev I.V."/>
            <person name="Corradi N."/>
            <person name="Roux C."/>
            <person name="Martin F.M."/>
        </authorList>
    </citation>
    <scope>NUCLEOTIDE SEQUENCE [LARGE SCALE GENOMIC DNA]</scope>
    <source>
        <strain evidence="3 4">DAOM 194757</strain>
    </source>
</reference>
<feature type="compositionally biased region" description="Basic and acidic residues" evidence="1">
    <location>
        <begin position="322"/>
        <end position="337"/>
    </location>
</feature>
<dbReference type="SUPFAM" id="SSF48425">
    <property type="entry name" value="Sec7 domain"/>
    <property type="match status" value="1"/>
</dbReference>
<dbReference type="GO" id="GO:0032012">
    <property type="term" value="P:regulation of ARF protein signal transduction"/>
    <property type="evidence" value="ECO:0007669"/>
    <property type="project" value="InterPro"/>
</dbReference>
<dbReference type="PANTHER" id="PTHR10663:SF388">
    <property type="entry name" value="GOLGI-SPECIFIC BREFELDIN A-RESISTANCE GUANINE NUCLEOTIDE EXCHANGE FACTOR 1"/>
    <property type="match status" value="1"/>
</dbReference>
<dbReference type="PANTHER" id="PTHR10663">
    <property type="entry name" value="GUANYL-NUCLEOTIDE EXCHANGE FACTOR"/>
    <property type="match status" value="1"/>
</dbReference>
<dbReference type="Gene3D" id="1.10.220.20">
    <property type="match status" value="1"/>
</dbReference>
<feature type="compositionally biased region" description="Polar residues" evidence="1">
    <location>
        <begin position="499"/>
        <end position="511"/>
    </location>
</feature>
<dbReference type="InterPro" id="IPR016024">
    <property type="entry name" value="ARM-type_fold"/>
</dbReference>
<evidence type="ECO:0000313" key="4">
    <source>
        <dbReference type="Proteomes" id="UP000266673"/>
    </source>
</evidence>
<dbReference type="FunFam" id="1.10.1000.11:FF:000002">
    <property type="entry name" value="Cytohesin 1"/>
    <property type="match status" value="1"/>
</dbReference>
<dbReference type="GO" id="GO:0016192">
    <property type="term" value="P:vesicle-mediated transport"/>
    <property type="evidence" value="ECO:0007669"/>
    <property type="project" value="UniProtKB-ARBA"/>
</dbReference>
<feature type="region of interest" description="Disordered" evidence="1">
    <location>
        <begin position="499"/>
        <end position="522"/>
    </location>
</feature>
<dbReference type="STRING" id="44941.A0A397UMZ5"/>
<dbReference type="Proteomes" id="UP000266673">
    <property type="component" value="Unassembled WGS sequence"/>
</dbReference>
<feature type="region of interest" description="Disordered" evidence="1">
    <location>
        <begin position="1131"/>
        <end position="1151"/>
    </location>
</feature>
<dbReference type="SMART" id="SM00222">
    <property type="entry name" value="Sec7"/>
    <property type="match status" value="1"/>
</dbReference>
<dbReference type="Pfam" id="PF12783">
    <property type="entry name" value="Sec7-like_HUS"/>
    <property type="match status" value="1"/>
</dbReference>
<proteinExistence type="predicted"/>
<evidence type="ECO:0000313" key="3">
    <source>
        <dbReference type="EMBL" id="RIB10169.1"/>
    </source>
</evidence>
<dbReference type="CDD" id="cd00171">
    <property type="entry name" value="Sec7"/>
    <property type="match status" value="1"/>
</dbReference>
<dbReference type="InterPro" id="IPR056604">
    <property type="entry name" value="GBF1-like_TPR"/>
</dbReference>